<evidence type="ECO:0000256" key="7">
    <source>
        <dbReference type="SAM" id="Phobius"/>
    </source>
</evidence>
<accession>A0A4Z2B373</accession>
<dbReference type="CDD" id="cd12935">
    <property type="entry name" value="LEM_like"/>
    <property type="match status" value="1"/>
</dbReference>
<protein>
    <recommendedName>
        <fullName evidence="12">LEM domain-containing protein</fullName>
    </recommendedName>
</protein>
<feature type="region of interest" description="Disordered" evidence="6">
    <location>
        <begin position="289"/>
        <end position="309"/>
    </location>
</feature>
<feature type="transmembrane region" description="Helical" evidence="7">
    <location>
        <begin position="252"/>
        <end position="273"/>
    </location>
</feature>
<dbReference type="AlphaFoldDB" id="A0A4Z2B373"/>
<dbReference type="PANTHER" id="PTHR12019:SF22">
    <property type="entry name" value="LAMINA-ASSOCIATED POLYPEPTIDE 2, ISOFORMS BETA_GAMMA"/>
    <property type="match status" value="1"/>
</dbReference>
<keyword evidence="4" id="KW-0007">Acetylation</keyword>
<gene>
    <name evidence="10" type="ORF">fugu_007032</name>
</gene>
<dbReference type="SUPFAM" id="SSF63451">
    <property type="entry name" value="LEM domain"/>
    <property type="match status" value="2"/>
</dbReference>
<dbReference type="PANTHER" id="PTHR12019">
    <property type="entry name" value="LAMINA-ASSOCIATED POLYPEPTIDE THYMOPOIETIN"/>
    <property type="match status" value="1"/>
</dbReference>
<evidence type="ECO:0000256" key="3">
    <source>
        <dbReference type="ARBA" id="ARBA00022553"/>
    </source>
</evidence>
<keyword evidence="7" id="KW-0812">Transmembrane</keyword>
<comment type="similarity">
    <text evidence="1">Belongs to the LEM family.</text>
</comment>
<dbReference type="GO" id="GO:0005635">
    <property type="term" value="C:nuclear envelope"/>
    <property type="evidence" value="ECO:0007669"/>
    <property type="project" value="UniProtKB-ARBA"/>
</dbReference>
<dbReference type="InterPro" id="IPR013146">
    <property type="entry name" value="LEM-like_dom"/>
</dbReference>
<evidence type="ECO:0000256" key="4">
    <source>
        <dbReference type="ARBA" id="ARBA00022990"/>
    </source>
</evidence>
<evidence type="ECO:0000256" key="6">
    <source>
        <dbReference type="SAM" id="MobiDB-lite"/>
    </source>
</evidence>
<dbReference type="FunFam" id="1.10.720.40:FF:000001">
    <property type="entry name" value="LEM domain containing 2, isoform CRA_a"/>
    <property type="match status" value="2"/>
</dbReference>
<dbReference type="Pfam" id="PF03020">
    <property type="entry name" value="LEM"/>
    <property type="match status" value="1"/>
</dbReference>
<evidence type="ECO:0000259" key="9">
    <source>
        <dbReference type="PROSITE" id="PS50955"/>
    </source>
</evidence>
<dbReference type="SMART" id="SM00540">
    <property type="entry name" value="LEM"/>
    <property type="match status" value="2"/>
</dbReference>
<dbReference type="InterPro" id="IPR011015">
    <property type="entry name" value="LEM/LEM-like_dom_sf"/>
</dbReference>
<comment type="caution">
    <text evidence="10">The sequence shown here is derived from an EMBL/GenBank/DDBJ whole genome shotgun (WGS) entry which is preliminary data.</text>
</comment>
<evidence type="ECO:0000256" key="2">
    <source>
        <dbReference type="ARBA" id="ARBA00022481"/>
    </source>
</evidence>
<dbReference type="SMART" id="SM01261">
    <property type="entry name" value="Thymopoietin"/>
    <property type="match status" value="2"/>
</dbReference>
<evidence type="ECO:0000313" key="10">
    <source>
        <dbReference type="EMBL" id="TNM86802.1"/>
    </source>
</evidence>
<dbReference type="PROSITE" id="PS50954">
    <property type="entry name" value="LEM"/>
    <property type="match status" value="1"/>
</dbReference>
<keyword evidence="11" id="KW-1185">Reference proteome</keyword>
<proteinExistence type="inferred from homology"/>
<dbReference type="GO" id="GO:0003677">
    <property type="term" value="F:DNA binding"/>
    <property type="evidence" value="ECO:0007669"/>
    <property type="project" value="UniProtKB-KW"/>
</dbReference>
<feature type="compositionally biased region" description="Basic and acidic residues" evidence="6">
    <location>
        <begin position="166"/>
        <end position="182"/>
    </location>
</feature>
<organism evidence="10 11">
    <name type="scientific">Takifugu bimaculatus</name>
    <dbReference type="NCBI Taxonomy" id="433685"/>
    <lineage>
        <taxon>Eukaryota</taxon>
        <taxon>Metazoa</taxon>
        <taxon>Chordata</taxon>
        <taxon>Craniata</taxon>
        <taxon>Vertebrata</taxon>
        <taxon>Euteleostomi</taxon>
        <taxon>Actinopterygii</taxon>
        <taxon>Neopterygii</taxon>
        <taxon>Teleostei</taxon>
        <taxon>Neoteleostei</taxon>
        <taxon>Acanthomorphata</taxon>
        <taxon>Eupercaria</taxon>
        <taxon>Tetraodontiformes</taxon>
        <taxon>Tetradontoidea</taxon>
        <taxon>Tetraodontidae</taxon>
        <taxon>Takifugu</taxon>
    </lineage>
</organism>
<sequence>MPLLEDPARLSKSRLKSDLLAHNVALPPANSRKDVYVELHLKHIEQKDAAEFSSDEEDRGQDEAFGALRPANCNILSLNSSNNLCEEDEVVDGDDPGGRDPSALTDDGLKAALIQHGVKVGPIVASTRAVYEKKLRKLLESGGHDEQVNGEEGNAVLYSDSEDEEGSKGAKGEGDEHSEHSQQDMSQPPVEPVNGVSKDIFPAQASPTGIYATRRRPIKGAAGRPVQYVFPDTPSSPATLERREAERRLVPIHIQILVFLIVVVLLYLVSVVVEDSSLDSAMSLLDSPNQASDVEEFHAPEAPAFSEQE</sequence>
<keyword evidence="7" id="KW-0472">Membrane</keyword>
<name>A0A4Z2B373_9TELE</name>
<evidence type="ECO:0000256" key="1">
    <source>
        <dbReference type="ARBA" id="ARBA00007744"/>
    </source>
</evidence>
<keyword evidence="3" id="KW-0597">Phosphoprotein</keyword>
<dbReference type="Gene3D" id="1.10.720.40">
    <property type="match status" value="2"/>
</dbReference>
<dbReference type="CDD" id="cd12940">
    <property type="entry name" value="LEM_LAP2_LEMD1"/>
    <property type="match status" value="1"/>
</dbReference>
<keyword evidence="5" id="KW-0238">DNA-binding</keyword>
<feature type="region of interest" description="Disordered" evidence="6">
    <location>
        <begin position="142"/>
        <end position="199"/>
    </location>
</feature>
<dbReference type="Proteomes" id="UP000516260">
    <property type="component" value="Chromosome 7"/>
</dbReference>
<keyword evidence="2" id="KW-0488">Methylation</keyword>
<dbReference type="InterPro" id="IPR051656">
    <property type="entry name" value="LEM_domain"/>
</dbReference>
<keyword evidence="7" id="KW-1133">Transmembrane helix</keyword>
<dbReference type="PROSITE" id="PS50955">
    <property type="entry name" value="LEM_LIKE"/>
    <property type="match status" value="1"/>
</dbReference>
<dbReference type="Pfam" id="PF08198">
    <property type="entry name" value="Thymopoietin"/>
    <property type="match status" value="1"/>
</dbReference>
<dbReference type="InterPro" id="IPR003887">
    <property type="entry name" value="LEM_dom"/>
</dbReference>
<feature type="domain" description="LEM-like" evidence="9">
    <location>
        <begin position="4"/>
        <end position="47"/>
    </location>
</feature>
<feature type="domain" description="LEM" evidence="8">
    <location>
        <begin position="98"/>
        <end position="142"/>
    </location>
</feature>
<evidence type="ECO:0000256" key="5">
    <source>
        <dbReference type="ARBA" id="ARBA00023125"/>
    </source>
</evidence>
<evidence type="ECO:0008006" key="12">
    <source>
        <dbReference type="Google" id="ProtNLM"/>
    </source>
</evidence>
<dbReference type="EMBL" id="SWLE01000020">
    <property type="protein sequence ID" value="TNM86802.1"/>
    <property type="molecule type" value="Genomic_DNA"/>
</dbReference>
<evidence type="ECO:0000259" key="8">
    <source>
        <dbReference type="PROSITE" id="PS50954"/>
    </source>
</evidence>
<reference evidence="10 11" key="1">
    <citation type="submission" date="2019-04" db="EMBL/GenBank/DDBJ databases">
        <title>The sequence and de novo assembly of Takifugu bimaculatus genome using PacBio and Hi-C technologies.</title>
        <authorList>
            <person name="Xu P."/>
            <person name="Liu B."/>
            <person name="Zhou Z."/>
        </authorList>
    </citation>
    <scope>NUCLEOTIDE SEQUENCE [LARGE SCALE GENOMIC DNA]</scope>
    <source>
        <strain evidence="10">TB-2018</strain>
        <tissue evidence="10">Muscle</tissue>
    </source>
</reference>
<evidence type="ECO:0000313" key="11">
    <source>
        <dbReference type="Proteomes" id="UP000516260"/>
    </source>
</evidence>